<dbReference type="InterPro" id="IPR001940">
    <property type="entry name" value="Peptidase_S1C"/>
</dbReference>
<dbReference type="SUPFAM" id="SSF50494">
    <property type="entry name" value="Trypsin-like serine proteases"/>
    <property type="match status" value="1"/>
</dbReference>
<reference evidence="4 5" key="1">
    <citation type="submission" date="2016-10" db="EMBL/GenBank/DDBJ databases">
        <authorList>
            <person name="de Groot N.N."/>
        </authorList>
    </citation>
    <scope>NUCLEOTIDE SEQUENCE [LARGE SCALE GENOMIC DNA]</scope>
    <source>
        <strain evidence="4 5">DSM 17794</strain>
    </source>
</reference>
<dbReference type="Pfam" id="PF13365">
    <property type="entry name" value="Trypsin_2"/>
    <property type="match status" value="1"/>
</dbReference>
<evidence type="ECO:0000256" key="3">
    <source>
        <dbReference type="SAM" id="SignalP"/>
    </source>
</evidence>
<evidence type="ECO:0000313" key="5">
    <source>
        <dbReference type="Proteomes" id="UP000199153"/>
    </source>
</evidence>
<dbReference type="Proteomes" id="UP000199153">
    <property type="component" value="Unassembled WGS sequence"/>
</dbReference>
<protein>
    <submittedName>
        <fullName evidence="4">Trypsin-like peptidase domain-containing protein</fullName>
    </submittedName>
</protein>
<dbReference type="EMBL" id="FOVL01000020">
    <property type="protein sequence ID" value="SFN83770.1"/>
    <property type="molecule type" value="Genomic_DNA"/>
</dbReference>
<evidence type="ECO:0000256" key="1">
    <source>
        <dbReference type="ARBA" id="ARBA00022670"/>
    </source>
</evidence>
<dbReference type="RefSeq" id="WP_093410731.1">
    <property type="nucleotide sequence ID" value="NZ_FOVL01000020.1"/>
</dbReference>
<keyword evidence="3" id="KW-0732">Signal</keyword>
<evidence type="ECO:0000256" key="2">
    <source>
        <dbReference type="ARBA" id="ARBA00022801"/>
    </source>
</evidence>
<dbReference type="STRING" id="287099.SAMN05660413_02774"/>
<name>A0A1I5C9Q6_9FLAO</name>
<sequence>MKIKFLLLFSLLLITGTAIGQSQKKYYYDEEWNGTSASKADFYRVVNYDSQDKPVGEVRDYFITGELQSVIDGALYIDKADDSKSIFTGHSRGVLKDGRKQFESLYDQTGNLINHKTWFENGNLQMEAEYKNGEYHGDYNLYYESGKLYRSLSFSNGEMIGKFFTECDEFENCQKVFYESFYTAENENGWNLNADEKEFKSNIISGQGLKMKSSGTTFQQTVNVPLSLSENFSIETIVDFKSGDNNNSHGLIWGFRDWDNYYYFSITANGYFRIGGKTEGINLELADWTESDKINKDFERNLLKILKVDDKIYYSINGGVVFSDDFYSFRGNNTGFVISGSKEVLFENLIVRQDIPGALVSNSRPVSSAPGWKGNGTGFFISKDGYLATNYHVIEDASQIEIEFIRNGQKIRYEAQVIQSDRQNDLAILKIKDASFTPFDELPYIFGTELSDIGTNVFALGYPMALSVMGTEIKFTDGKISSKTGFQGDISTYQMTTPIQPGNSGGPLFDFDGKLIGINSAIISPDLADNVSYAIKSSYLKNLIDVLPASLVLPDDNNITSKSLTEKIKLLSDYVVMIKTK</sequence>
<feature type="signal peptide" evidence="3">
    <location>
        <begin position="1"/>
        <end position="20"/>
    </location>
</feature>
<dbReference type="SUPFAM" id="SSF82185">
    <property type="entry name" value="Histone H3 K4-specific methyltransferase SET7/9 N-terminal domain"/>
    <property type="match status" value="1"/>
</dbReference>
<dbReference type="Gene3D" id="3.90.930.1">
    <property type="match status" value="1"/>
</dbReference>
<dbReference type="Gene3D" id="2.40.10.120">
    <property type="match status" value="1"/>
</dbReference>
<dbReference type="PANTHER" id="PTHR43343">
    <property type="entry name" value="PEPTIDASE S12"/>
    <property type="match status" value="1"/>
</dbReference>
<dbReference type="InterPro" id="IPR051201">
    <property type="entry name" value="Chloro_Bact_Ser_Proteases"/>
</dbReference>
<gene>
    <name evidence="4" type="ORF">SAMN05660413_02774</name>
</gene>
<organism evidence="4 5">
    <name type="scientific">Salegentibacter flavus</name>
    <dbReference type="NCBI Taxonomy" id="287099"/>
    <lineage>
        <taxon>Bacteria</taxon>
        <taxon>Pseudomonadati</taxon>
        <taxon>Bacteroidota</taxon>
        <taxon>Flavobacteriia</taxon>
        <taxon>Flavobacteriales</taxon>
        <taxon>Flavobacteriaceae</taxon>
        <taxon>Salegentibacter</taxon>
    </lineage>
</organism>
<dbReference type="PANTHER" id="PTHR43343:SF3">
    <property type="entry name" value="PROTEASE DO-LIKE 8, CHLOROPLASTIC"/>
    <property type="match status" value="1"/>
</dbReference>
<dbReference type="InterPro" id="IPR009003">
    <property type="entry name" value="Peptidase_S1_PA"/>
</dbReference>
<proteinExistence type="predicted"/>
<keyword evidence="5" id="KW-1185">Reference proteome</keyword>
<feature type="chain" id="PRO_5011436275" evidence="3">
    <location>
        <begin position="21"/>
        <end position="581"/>
    </location>
</feature>
<keyword evidence="2" id="KW-0378">Hydrolase</keyword>
<dbReference type="AlphaFoldDB" id="A0A1I5C9Q6"/>
<dbReference type="GO" id="GO:0004252">
    <property type="term" value="F:serine-type endopeptidase activity"/>
    <property type="evidence" value="ECO:0007669"/>
    <property type="project" value="InterPro"/>
</dbReference>
<evidence type="ECO:0000313" key="4">
    <source>
        <dbReference type="EMBL" id="SFN83770.1"/>
    </source>
</evidence>
<dbReference type="OrthoDB" id="9766361at2"/>
<dbReference type="Gene3D" id="2.60.120.560">
    <property type="entry name" value="Exo-inulinase, domain 1"/>
    <property type="match status" value="1"/>
</dbReference>
<keyword evidence="1" id="KW-0645">Protease</keyword>
<accession>A0A1I5C9Q6</accession>
<dbReference type="GO" id="GO:0006508">
    <property type="term" value="P:proteolysis"/>
    <property type="evidence" value="ECO:0007669"/>
    <property type="project" value="UniProtKB-KW"/>
</dbReference>
<dbReference type="PRINTS" id="PR00834">
    <property type="entry name" value="PROTEASES2C"/>
</dbReference>